<accession>A0A2X0MMW3</accession>
<dbReference type="EMBL" id="FQNC01000015">
    <property type="protein sequence ID" value="SGY17849.1"/>
    <property type="molecule type" value="Genomic_DNA"/>
</dbReference>
<sequence length="250" mass="27434">MMLCPLTAPLLALIATSSILISNVSALPTRRSIGIKRLNNVVVVRSTVDSTVPSVKRSTIPNPKKVRPHPRSLQDAEDDYEDNREMLGVEPYRFAKLVRSVVGGSMPTARAITQPKGGVEVISFGKAFTPRSNPKHIRKRGGLMVGQDEEADDYEVVVESEEDQATARLGKRSRIITPNPKARISSPAVAQTPDSPTDQKRTMTTESRAYPAKIMRARSSMAVPKAGSKVRRAAIQPLRRHVYVNLESSI</sequence>
<evidence type="ECO:0000256" key="2">
    <source>
        <dbReference type="SAM" id="SignalP"/>
    </source>
</evidence>
<reference evidence="3 4" key="1">
    <citation type="submission" date="2016-11" db="EMBL/GenBank/DDBJ databases">
        <authorList>
            <person name="Jaros S."/>
            <person name="Januszkiewicz K."/>
            <person name="Wedrychowicz H."/>
        </authorList>
    </citation>
    <scope>NUCLEOTIDE SEQUENCE [LARGE SCALE GENOMIC DNA]</scope>
</reference>
<protein>
    <submittedName>
        <fullName evidence="3">BQ5605_C015g07914 protein</fullName>
    </submittedName>
</protein>
<proteinExistence type="predicted"/>
<evidence type="ECO:0000313" key="3">
    <source>
        <dbReference type="EMBL" id="SGY17849.1"/>
    </source>
</evidence>
<name>A0A2X0MMW3_9BASI</name>
<organism evidence="3 4">
    <name type="scientific">Microbotryum silenes-dioicae</name>
    <dbReference type="NCBI Taxonomy" id="796604"/>
    <lineage>
        <taxon>Eukaryota</taxon>
        <taxon>Fungi</taxon>
        <taxon>Dikarya</taxon>
        <taxon>Basidiomycota</taxon>
        <taxon>Pucciniomycotina</taxon>
        <taxon>Microbotryomycetes</taxon>
        <taxon>Microbotryales</taxon>
        <taxon>Microbotryaceae</taxon>
        <taxon>Microbotryum</taxon>
    </lineage>
</organism>
<feature type="region of interest" description="Disordered" evidence="1">
    <location>
        <begin position="175"/>
        <end position="204"/>
    </location>
</feature>
<feature type="chain" id="PRO_5015861398" evidence="2">
    <location>
        <begin position="27"/>
        <end position="250"/>
    </location>
</feature>
<keyword evidence="2" id="KW-0732">Signal</keyword>
<feature type="region of interest" description="Disordered" evidence="1">
    <location>
        <begin position="54"/>
        <end position="78"/>
    </location>
</feature>
<keyword evidence="4" id="KW-1185">Reference proteome</keyword>
<feature type="signal peptide" evidence="2">
    <location>
        <begin position="1"/>
        <end position="26"/>
    </location>
</feature>
<dbReference type="AlphaFoldDB" id="A0A2X0MMW3"/>
<dbReference type="Proteomes" id="UP000249464">
    <property type="component" value="Unassembled WGS sequence"/>
</dbReference>
<evidence type="ECO:0000313" key="4">
    <source>
        <dbReference type="Proteomes" id="UP000249464"/>
    </source>
</evidence>
<evidence type="ECO:0000256" key="1">
    <source>
        <dbReference type="SAM" id="MobiDB-lite"/>
    </source>
</evidence>
<gene>
    <name evidence="3" type="primary">BQ5605_C015g07914</name>
    <name evidence="3" type="ORF">BQ5605_C015G07914</name>
</gene>